<organism evidence="1 2">
    <name type="scientific">Ignelater luminosus</name>
    <name type="common">Cucubano</name>
    <name type="synonym">Pyrophorus luminosus</name>
    <dbReference type="NCBI Taxonomy" id="2038154"/>
    <lineage>
        <taxon>Eukaryota</taxon>
        <taxon>Metazoa</taxon>
        <taxon>Ecdysozoa</taxon>
        <taxon>Arthropoda</taxon>
        <taxon>Hexapoda</taxon>
        <taxon>Insecta</taxon>
        <taxon>Pterygota</taxon>
        <taxon>Neoptera</taxon>
        <taxon>Endopterygota</taxon>
        <taxon>Coleoptera</taxon>
        <taxon>Polyphaga</taxon>
        <taxon>Elateriformia</taxon>
        <taxon>Elateroidea</taxon>
        <taxon>Elateridae</taxon>
        <taxon>Agrypninae</taxon>
        <taxon>Pyrophorini</taxon>
        <taxon>Ignelater</taxon>
    </lineage>
</organism>
<comment type="caution">
    <text evidence="1">The sequence shown here is derived from an EMBL/GenBank/DDBJ whole genome shotgun (WGS) entry which is preliminary data.</text>
</comment>
<dbReference type="Proteomes" id="UP000801492">
    <property type="component" value="Unassembled WGS sequence"/>
</dbReference>
<accession>A0A8K0DAJ1</accession>
<gene>
    <name evidence="1" type="ORF">ILUMI_03972</name>
</gene>
<name>A0A8K0DAJ1_IGNLU</name>
<evidence type="ECO:0000313" key="2">
    <source>
        <dbReference type="Proteomes" id="UP000801492"/>
    </source>
</evidence>
<proteinExistence type="predicted"/>
<dbReference type="OrthoDB" id="2668416at2759"/>
<dbReference type="EMBL" id="VTPC01001368">
    <property type="protein sequence ID" value="KAF2902214.1"/>
    <property type="molecule type" value="Genomic_DNA"/>
</dbReference>
<reference evidence="1" key="1">
    <citation type="submission" date="2019-08" db="EMBL/GenBank/DDBJ databases">
        <title>The genome of the North American firefly Photinus pyralis.</title>
        <authorList>
            <consortium name="Photinus pyralis genome working group"/>
            <person name="Fallon T.R."/>
            <person name="Sander Lower S.E."/>
            <person name="Weng J.-K."/>
        </authorList>
    </citation>
    <scope>NUCLEOTIDE SEQUENCE</scope>
    <source>
        <strain evidence="1">TRF0915ILg1</strain>
        <tissue evidence="1">Whole body</tissue>
    </source>
</reference>
<keyword evidence="2" id="KW-1185">Reference proteome</keyword>
<dbReference type="AlphaFoldDB" id="A0A8K0DAJ1"/>
<evidence type="ECO:0000313" key="1">
    <source>
        <dbReference type="EMBL" id="KAF2902214.1"/>
    </source>
</evidence>
<protein>
    <submittedName>
        <fullName evidence="1">Uncharacterized protein</fullName>
    </submittedName>
</protein>
<sequence length="241" mass="28019">MRLRALRKCTVNRFWKLERKSKFWEEEVPTYTDAMFKENFHVSRNMLNKLMQLLSCLTTQNTNLRPSIPLDKRLAIAMYALGSSAEYRTIAKSFWYGCHIEVCPPKSVAVDYYNYKGWYSIVLLAVPDHRLLKGLEVDIDNAPLIIKGCCTLSNFCNENDDDVPEHWIRDLRNVNNREQPVFVTTIGNNNNTTAENIRNAIAKHFVIDYWNFWSCNAKELLHLSLMLQGILIVLLSKAHFA</sequence>